<organism evidence="3 4">
    <name type="scientific">Thecamonas trahens ATCC 50062</name>
    <dbReference type="NCBI Taxonomy" id="461836"/>
    <lineage>
        <taxon>Eukaryota</taxon>
        <taxon>Apusozoa</taxon>
        <taxon>Apusomonadida</taxon>
        <taxon>Apusomonadidae</taxon>
        <taxon>Thecamonas</taxon>
    </lineage>
</organism>
<reference evidence="3 4" key="1">
    <citation type="submission" date="2010-05" db="EMBL/GenBank/DDBJ databases">
        <title>The Genome Sequence of Thecamonas trahens ATCC 50062.</title>
        <authorList>
            <consortium name="The Broad Institute Genome Sequencing Platform"/>
            <person name="Russ C."/>
            <person name="Cuomo C."/>
            <person name="Shea T."/>
            <person name="Young S.K."/>
            <person name="Zeng Q."/>
            <person name="Koehrsen M."/>
            <person name="Haas B."/>
            <person name="Borodovsky M."/>
            <person name="Guigo R."/>
            <person name="Alvarado L."/>
            <person name="Berlin A."/>
            <person name="Bochicchio J."/>
            <person name="Borenstein D."/>
            <person name="Chapman S."/>
            <person name="Chen Z."/>
            <person name="Freedman E."/>
            <person name="Gellesch M."/>
            <person name="Goldberg J."/>
            <person name="Griggs A."/>
            <person name="Gujja S."/>
            <person name="Heilman E."/>
            <person name="Heiman D."/>
            <person name="Hepburn T."/>
            <person name="Howarth C."/>
            <person name="Jen D."/>
            <person name="Larson L."/>
            <person name="Mehta T."/>
            <person name="Park D."/>
            <person name="Pearson M."/>
            <person name="Roberts A."/>
            <person name="Saif S."/>
            <person name="Shenoy N."/>
            <person name="Sisk P."/>
            <person name="Stolte C."/>
            <person name="Sykes S."/>
            <person name="Thomson T."/>
            <person name="Walk T."/>
            <person name="White J."/>
            <person name="Yandava C."/>
            <person name="Burger G."/>
            <person name="Gray M.W."/>
            <person name="Holland P.W.H."/>
            <person name="King N."/>
            <person name="Lang F.B.F."/>
            <person name="Roger A.J."/>
            <person name="Ruiz-Trillo I."/>
            <person name="Lander E."/>
            <person name="Nusbaum C."/>
        </authorList>
    </citation>
    <scope>NUCLEOTIDE SEQUENCE [LARGE SCALE GENOMIC DNA]</scope>
    <source>
        <strain evidence="3 4">ATCC 50062</strain>
    </source>
</reference>
<feature type="transmembrane region" description="Helical" evidence="2">
    <location>
        <begin position="111"/>
        <end position="131"/>
    </location>
</feature>
<sequence length="246" mass="28032">MPVEEVESTPLLFSQIQRTHDSIKSSHHDPVASGGLSKSQMALYCLPSFAFAAGTNFMNLYQFRYYSDTYNVPLRNLNVAFVVLQLFLFVGDPLLGWYTDTAQTRFGRRRPFIAIFGPLLMLIVFLGMYPIVDSSQLILTIWFGASYMLNNLVTLLYLSPYQALGIELTLDSRERNKLFGVTQTLYQLGVVVSTALPEALVYWASSRREVYMWFGAGAGVVGVATMLTLVFSVKERSDFRWRRRRR</sequence>
<dbReference type="AlphaFoldDB" id="A0A0L0DPN2"/>
<comment type="similarity">
    <text evidence="1">Belongs to the major facilitator superfamily.</text>
</comment>
<dbReference type="RefSeq" id="XP_013754486.1">
    <property type="nucleotide sequence ID" value="XM_013899032.1"/>
</dbReference>
<evidence type="ECO:0000313" key="3">
    <source>
        <dbReference type="EMBL" id="KNC53388.1"/>
    </source>
</evidence>
<feature type="transmembrane region" description="Helical" evidence="2">
    <location>
        <begin position="210"/>
        <end position="233"/>
    </location>
</feature>
<feature type="transmembrane region" description="Helical" evidence="2">
    <location>
        <begin position="137"/>
        <end position="158"/>
    </location>
</feature>
<accession>A0A0L0DPN2</accession>
<dbReference type="SUPFAM" id="SSF103473">
    <property type="entry name" value="MFS general substrate transporter"/>
    <property type="match status" value="1"/>
</dbReference>
<gene>
    <name evidence="3" type="ORF">AMSG_12210</name>
</gene>
<dbReference type="GO" id="GO:0015293">
    <property type="term" value="F:symporter activity"/>
    <property type="evidence" value="ECO:0007669"/>
    <property type="project" value="InterPro"/>
</dbReference>
<protein>
    <submittedName>
        <fullName evidence="3">Uncharacterized protein</fullName>
    </submittedName>
</protein>
<dbReference type="Gene3D" id="1.20.1250.20">
    <property type="entry name" value="MFS general substrate transporter like domains"/>
    <property type="match status" value="1"/>
</dbReference>
<dbReference type="PANTHER" id="PTHR11328">
    <property type="entry name" value="MAJOR FACILITATOR SUPERFAMILY DOMAIN-CONTAINING PROTEIN"/>
    <property type="match status" value="1"/>
</dbReference>
<dbReference type="GeneID" id="25570125"/>
<dbReference type="EMBL" id="GL349481">
    <property type="protein sequence ID" value="KNC53388.1"/>
    <property type="molecule type" value="Genomic_DNA"/>
</dbReference>
<dbReference type="Proteomes" id="UP000054408">
    <property type="component" value="Unassembled WGS sequence"/>
</dbReference>
<dbReference type="OrthoDB" id="28755at2759"/>
<keyword evidence="2" id="KW-0472">Membrane</keyword>
<evidence type="ECO:0000256" key="1">
    <source>
        <dbReference type="ARBA" id="ARBA00008335"/>
    </source>
</evidence>
<dbReference type="InterPro" id="IPR039672">
    <property type="entry name" value="MFS_2"/>
</dbReference>
<feature type="transmembrane region" description="Helical" evidence="2">
    <location>
        <begin position="41"/>
        <end position="59"/>
    </location>
</feature>
<dbReference type="InterPro" id="IPR036259">
    <property type="entry name" value="MFS_trans_sf"/>
</dbReference>
<name>A0A0L0DPN2_THETB</name>
<evidence type="ECO:0000256" key="2">
    <source>
        <dbReference type="SAM" id="Phobius"/>
    </source>
</evidence>
<keyword evidence="2" id="KW-0812">Transmembrane</keyword>
<feature type="transmembrane region" description="Helical" evidence="2">
    <location>
        <begin position="178"/>
        <end position="204"/>
    </location>
</feature>
<evidence type="ECO:0000313" key="4">
    <source>
        <dbReference type="Proteomes" id="UP000054408"/>
    </source>
</evidence>
<dbReference type="PANTHER" id="PTHR11328:SF24">
    <property type="entry name" value="MAJOR FACILITATOR SUPERFAMILY (MFS) PROFILE DOMAIN-CONTAINING PROTEIN"/>
    <property type="match status" value="1"/>
</dbReference>
<dbReference type="Pfam" id="PF13347">
    <property type="entry name" value="MFS_2"/>
    <property type="match status" value="1"/>
</dbReference>
<dbReference type="GO" id="GO:0005886">
    <property type="term" value="C:plasma membrane"/>
    <property type="evidence" value="ECO:0007669"/>
    <property type="project" value="TreeGrafter"/>
</dbReference>
<proteinExistence type="inferred from homology"/>
<dbReference type="GO" id="GO:0008643">
    <property type="term" value="P:carbohydrate transport"/>
    <property type="evidence" value="ECO:0007669"/>
    <property type="project" value="InterPro"/>
</dbReference>
<feature type="transmembrane region" description="Helical" evidence="2">
    <location>
        <begin position="79"/>
        <end position="99"/>
    </location>
</feature>
<keyword evidence="4" id="KW-1185">Reference proteome</keyword>
<keyword evidence="2" id="KW-1133">Transmembrane helix</keyword>